<sequence length="308" mass="32811">MAFIRSTFTLLAVALIAEAHRMPHKHAHQAVEVQRRQAGPPVIAAPRQVSAGATSLSSGVLTLVTPSPGALPVAVTMQSQIVTSYVPQFTLCELPPLAFLPTTPVPSARPTAAPYHNYSISVPPGNGTCTTIYSETATMVCDTTLYGLVTSYPVTNCAQDITFSSQYGYTPVTPTPTGNLSSNATYASPNGTSSTNATAMITPAPEIQTLTTYYLAPWQDLTAATAPSDVIRKICQTFANGTEECITEYQIWRTSLVTATATTTATLNISTTIHGPSGVIIWETFVANVTEQITTFSMLTTMEVEYQT</sequence>
<dbReference type="STRING" id="329884.A0A4U0WIH9"/>
<accession>A0A4U0WIH9</accession>
<dbReference type="Proteomes" id="UP000309340">
    <property type="component" value="Unassembled WGS sequence"/>
</dbReference>
<evidence type="ECO:0000313" key="3">
    <source>
        <dbReference type="Proteomes" id="UP000309340"/>
    </source>
</evidence>
<gene>
    <name evidence="2" type="ORF">B0A55_09984</name>
</gene>
<proteinExistence type="predicted"/>
<reference evidence="2 3" key="1">
    <citation type="submission" date="2017-03" db="EMBL/GenBank/DDBJ databases">
        <title>Genomes of endolithic fungi from Antarctica.</title>
        <authorList>
            <person name="Coleine C."/>
            <person name="Masonjones S."/>
            <person name="Stajich J.E."/>
        </authorList>
    </citation>
    <scope>NUCLEOTIDE SEQUENCE [LARGE SCALE GENOMIC DNA]</scope>
    <source>
        <strain evidence="2 3">CCFEE 5184</strain>
    </source>
</reference>
<evidence type="ECO:0000256" key="1">
    <source>
        <dbReference type="SAM" id="SignalP"/>
    </source>
</evidence>
<feature type="non-terminal residue" evidence="2">
    <location>
        <position position="308"/>
    </location>
</feature>
<evidence type="ECO:0000313" key="2">
    <source>
        <dbReference type="EMBL" id="TKA61986.1"/>
    </source>
</evidence>
<protein>
    <submittedName>
        <fullName evidence="2">Uncharacterized protein</fullName>
    </submittedName>
</protein>
<organism evidence="2 3">
    <name type="scientific">Friedmanniomyces simplex</name>
    <dbReference type="NCBI Taxonomy" id="329884"/>
    <lineage>
        <taxon>Eukaryota</taxon>
        <taxon>Fungi</taxon>
        <taxon>Dikarya</taxon>
        <taxon>Ascomycota</taxon>
        <taxon>Pezizomycotina</taxon>
        <taxon>Dothideomycetes</taxon>
        <taxon>Dothideomycetidae</taxon>
        <taxon>Mycosphaerellales</taxon>
        <taxon>Teratosphaeriaceae</taxon>
        <taxon>Friedmanniomyces</taxon>
    </lineage>
</organism>
<dbReference type="OrthoDB" id="4121208at2759"/>
<keyword evidence="1" id="KW-0732">Signal</keyword>
<comment type="caution">
    <text evidence="2">The sequence shown here is derived from an EMBL/GenBank/DDBJ whole genome shotgun (WGS) entry which is preliminary data.</text>
</comment>
<dbReference type="AlphaFoldDB" id="A0A4U0WIH9"/>
<keyword evidence="3" id="KW-1185">Reference proteome</keyword>
<dbReference type="EMBL" id="NAJQ01001145">
    <property type="protein sequence ID" value="TKA61986.1"/>
    <property type="molecule type" value="Genomic_DNA"/>
</dbReference>
<name>A0A4U0WIH9_9PEZI</name>
<feature type="signal peptide" evidence="1">
    <location>
        <begin position="1"/>
        <end position="19"/>
    </location>
</feature>
<feature type="chain" id="PRO_5020302423" evidence="1">
    <location>
        <begin position="20"/>
        <end position="308"/>
    </location>
</feature>